<feature type="transmembrane region" description="Helical" evidence="1">
    <location>
        <begin position="124"/>
        <end position="144"/>
    </location>
</feature>
<dbReference type="EMBL" id="AP014967">
    <property type="protein sequence ID" value="BAT14048.1"/>
    <property type="molecule type" value="Genomic_DNA"/>
</dbReference>
<accession>A0A0P0Y291</accession>
<dbReference type="AlphaFoldDB" id="A0A0P0Y291"/>
<dbReference type="PaxDb" id="39947-A0A0P0Y291"/>
<keyword evidence="1" id="KW-0812">Transmembrane</keyword>
<reference evidence="2 3" key="3">
    <citation type="journal article" date="2013" name="Rice">
        <title>Improvement of the Oryza sativa Nipponbare reference genome using next generation sequence and optical map data.</title>
        <authorList>
            <person name="Kawahara Y."/>
            <person name="de la Bastide M."/>
            <person name="Hamilton J.P."/>
            <person name="Kanamori H."/>
            <person name="McCombie W.R."/>
            <person name="Ouyang S."/>
            <person name="Schwartz D.C."/>
            <person name="Tanaka T."/>
            <person name="Wu J."/>
            <person name="Zhou S."/>
            <person name="Childs K.L."/>
            <person name="Davidson R.M."/>
            <person name="Lin H."/>
            <person name="Quesada-Ocampo L."/>
            <person name="Vaillancourt B."/>
            <person name="Sakai H."/>
            <person name="Lee S.S."/>
            <person name="Kim J."/>
            <person name="Numa H."/>
            <person name="Itoh T."/>
            <person name="Buell C.R."/>
            <person name="Matsumoto T."/>
        </authorList>
    </citation>
    <scope>NUCLEOTIDE SEQUENCE [LARGE SCALE GENOMIC DNA]</scope>
    <source>
        <strain evidence="3">cv. Nipponbare</strain>
    </source>
</reference>
<dbReference type="Proteomes" id="UP000059680">
    <property type="component" value="Chromosome 11"/>
</dbReference>
<reference evidence="2 3" key="2">
    <citation type="journal article" date="2013" name="Plant Cell Physiol.">
        <title>Rice Annotation Project Database (RAP-DB): an integrative and interactive database for rice genomics.</title>
        <authorList>
            <person name="Sakai H."/>
            <person name="Lee S.S."/>
            <person name="Tanaka T."/>
            <person name="Numa H."/>
            <person name="Kim J."/>
            <person name="Kawahara Y."/>
            <person name="Wakimoto H."/>
            <person name="Yang C.C."/>
            <person name="Iwamoto M."/>
            <person name="Abe T."/>
            <person name="Yamada Y."/>
            <person name="Muto A."/>
            <person name="Inokuchi H."/>
            <person name="Ikemura T."/>
            <person name="Matsumoto T."/>
            <person name="Sasaki T."/>
            <person name="Itoh T."/>
        </authorList>
    </citation>
    <scope>NUCLEOTIDE SEQUENCE [LARGE SCALE GENOMIC DNA]</scope>
    <source>
        <strain evidence="3">cv. Nipponbare</strain>
    </source>
</reference>
<sequence>MGAGATMSVDLALTAKGWRGVVLDAPNLHVAGGVMETRATMMTEARAATTATSMVANPVPLASGGAASEAVSHVVADLVLSGLRKGGCTAPGSGRVGSAGDSLRNGGAFDDGGSKLRRRWRTTVAITMTMATTIVATTTMAAGVDGSECFDFWNFYLLGG</sequence>
<evidence type="ECO:0000256" key="1">
    <source>
        <dbReference type="SAM" id="Phobius"/>
    </source>
</evidence>
<name>A0A0P0Y291_ORYSJ</name>
<proteinExistence type="predicted"/>
<gene>
    <name evidence="2" type="ordered locus">Os11g0482700</name>
    <name evidence="2" type="ORF">OSNPB_110482700</name>
</gene>
<reference evidence="3" key="1">
    <citation type="journal article" date="2005" name="Nature">
        <title>The map-based sequence of the rice genome.</title>
        <authorList>
            <consortium name="International rice genome sequencing project (IRGSP)"/>
            <person name="Matsumoto T."/>
            <person name="Wu J."/>
            <person name="Kanamori H."/>
            <person name="Katayose Y."/>
            <person name="Fujisawa M."/>
            <person name="Namiki N."/>
            <person name="Mizuno H."/>
            <person name="Yamamoto K."/>
            <person name="Antonio B.A."/>
            <person name="Baba T."/>
            <person name="Sakata K."/>
            <person name="Nagamura Y."/>
            <person name="Aoki H."/>
            <person name="Arikawa K."/>
            <person name="Arita K."/>
            <person name="Bito T."/>
            <person name="Chiden Y."/>
            <person name="Fujitsuka N."/>
            <person name="Fukunaka R."/>
            <person name="Hamada M."/>
            <person name="Harada C."/>
            <person name="Hayashi A."/>
            <person name="Hijishita S."/>
            <person name="Honda M."/>
            <person name="Hosokawa S."/>
            <person name="Ichikawa Y."/>
            <person name="Idonuma A."/>
            <person name="Iijima M."/>
            <person name="Ikeda M."/>
            <person name="Ikeno M."/>
            <person name="Ito K."/>
            <person name="Ito S."/>
            <person name="Ito T."/>
            <person name="Ito Y."/>
            <person name="Ito Y."/>
            <person name="Iwabuchi A."/>
            <person name="Kamiya K."/>
            <person name="Karasawa W."/>
            <person name="Kurita K."/>
            <person name="Katagiri S."/>
            <person name="Kikuta A."/>
            <person name="Kobayashi H."/>
            <person name="Kobayashi N."/>
            <person name="Machita K."/>
            <person name="Maehara T."/>
            <person name="Masukawa M."/>
            <person name="Mizubayashi T."/>
            <person name="Mukai Y."/>
            <person name="Nagasaki H."/>
            <person name="Nagata Y."/>
            <person name="Naito S."/>
            <person name="Nakashima M."/>
            <person name="Nakama Y."/>
            <person name="Nakamichi Y."/>
            <person name="Nakamura M."/>
            <person name="Meguro A."/>
            <person name="Negishi M."/>
            <person name="Ohta I."/>
            <person name="Ohta T."/>
            <person name="Okamoto M."/>
            <person name="Ono N."/>
            <person name="Saji S."/>
            <person name="Sakaguchi M."/>
            <person name="Sakai K."/>
            <person name="Shibata M."/>
            <person name="Shimokawa T."/>
            <person name="Song J."/>
            <person name="Takazaki Y."/>
            <person name="Terasawa K."/>
            <person name="Tsugane M."/>
            <person name="Tsuji K."/>
            <person name="Ueda S."/>
            <person name="Waki K."/>
            <person name="Yamagata H."/>
            <person name="Yamamoto M."/>
            <person name="Yamamoto S."/>
            <person name="Yamane H."/>
            <person name="Yoshiki S."/>
            <person name="Yoshihara R."/>
            <person name="Yukawa K."/>
            <person name="Zhong H."/>
            <person name="Yano M."/>
            <person name="Yuan Q."/>
            <person name="Ouyang S."/>
            <person name="Liu J."/>
            <person name="Jones K.M."/>
            <person name="Gansberger K."/>
            <person name="Moffat K."/>
            <person name="Hill J."/>
            <person name="Bera J."/>
            <person name="Fadrosh D."/>
            <person name="Jin S."/>
            <person name="Johri S."/>
            <person name="Kim M."/>
            <person name="Overton L."/>
            <person name="Reardon M."/>
            <person name="Tsitrin T."/>
            <person name="Vuong H."/>
            <person name="Weaver B."/>
            <person name="Ciecko A."/>
            <person name="Tallon L."/>
            <person name="Jackson J."/>
            <person name="Pai G."/>
            <person name="Aken S.V."/>
            <person name="Utterback T."/>
            <person name="Reidmuller S."/>
            <person name="Feldblyum T."/>
            <person name="Hsiao J."/>
            <person name="Zismann V."/>
            <person name="Iobst S."/>
            <person name="de Vazeille A.R."/>
            <person name="Buell C.R."/>
            <person name="Ying K."/>
            <person name="Li Y."/>
            <person name="Lu T."/>
            <person name="Huang Y."/>
            <person name="Zhao Q."/>
            <person name="Feng Q."/>
            <person name="Zhang L."/>
            <person name="Zhu J."/>
            <person name="Weng Q."/>
            <person name="Mu J."/>
            <person name="Lu Y."/>
            <person name="Fan D."/>
            <person name="Liu Y."/>
            <person name="Guan J."/>
            <person name="Zhang Y."/>
            <person name="Yu S."/>
            <person name="Liu X."/>
            <person name="Zhang Y."/>
            <person name="Hong G."/>
            <person name="Han B."/>
            <person name="Choisne N."/>
            <person name="Demange N."/>
            <person name="Orjeda G."/>
            <person name="Samain S."/>
            <person name="Cattolico L."/>
            <person name="Pelletier E."/>
            <person name="Couloux A."/>
            <person name="Segurens B."/>
            <person name="Wincker P."/>
            <person name="D'Hont A."/>
            <person name="Scarpelli C."/>
            <person name="Weissenbach J."/>
            <person name="Salanoubat M."/>
            <person name="Quetier F."/>
            <person name="Yu Y."/>
            <person name="Kim H.R."/>
            <person name="Rambo T."/>
            <person name="Currie J."/>
            <person name="Collura K."/>
            <person name="Luo M."/>
            <person name="Yang T."/>
            <person name="Ammiraju J.S.S."/>
            <person name="Engler F."/>
            <person name="Soderlund C."/>
            <person name="Wing R.A."/>
            <person name="Palmer L.E."/>
            <person name="de la Bastide M."/>
            <person name="Spiegel L."/>
            <person name="Nascimento L."/>
            <person name="Zutavern T."/>
            <person name="O'Shaughnessy A."/>
            <person name="Dike S."/>
            <person name="Dedhia N."/>
            <person name="Preston R."/>
            <person name="Balija V."/>
            <person name="McCombie W.R."/>
            <person name="Chow T."/>
            <person name="Chen H."/>
            <person name="Chung M."/>
            <person name="Chen C."/>
            <person name="Shaw J."/>
            <person name="Wu H."/>
            <person name="Hsiao K."/>
            <person name="Chao Y."/>
            <person name="Chu M."/>
            <person name="Cheng C."/>
            <person name="Hour A."/>
            <person name="Lee P."/>
            <person name="Lin S."/>
            <person name="Lin Y."/>
            <person name="Liou J."/>
            <person name="Liu S."/>
            <person name="Hsing Y."/>
            <person name="Raghuvanshi S."/>
            <person name="Mohanty A."/>
            <person name="Bharti A.K."/>
            <person name="Gaur A."/>
            <person name="Gupta V."/>
            <person name="Kumar D."/>
            <person name="Ravi V."/>
            <person name="Vij S."/>
            <person name="Kapur A."/>
            <person name="Khurana P."/>
            <person name="Khurana P."/>
            <person name="Khurana J.P."/>
            <person name="Tyagi A.K."/>
            <person name="Gaikwad K."/>
            <person name="Singh A."/>
            <person name="Dalal V."/>
            <person name="Srivastava S."/>
            <person name="Dixit A."/>
            <person name="Pal A.K."/>
            <person name="Ghazi I.A."/>
            <person name="Yadav M."/>
            <person name="Pandit A."/>
            <person name="Bhargava A."/>
            <person name="Sureshbabu K."/>
            <person name="Batra K."/>
            <person name="Sharma T.R."/>
            <person name="Mohapatra T."/>
            <person name="Singh N.K."/>
            <person name="Messing J."/>
            <person name="Nelson A.B."/>
            <person name="Fuks G."/>
            <person name="Kavchok S."/>
            <person name="Keizer G."/>
            <person name="Linton E."/>
            <person name="Llaca V."/>
            <person name="Song R."/>
            <person name="Tanyolac B."/>
            <person name="Young S."/>
            <person name="Ho-Il K."/>
            <person name="Hahn J.H."/>
            <person name="Sangsakoo G."/>
            <person name="Vanavichit A."/>
            <person name="de Mattos Luiz.A.T."/>
            <person name="Zimmer P.D."/>
            <person name="Malone G."/>
            <person name="Dellagostin O."/>
            <person name="de Oliveira A.C."/>
            <person name="Bevan M."/>
            <person name="Bancroft I."/>
            <person name="Minx P."/>
            <person name="Cordum H."/>
            <person name="Wilson R."/>
            <person name="Cheng Z."/>
            <person name="Jin W."/>
            <person name="Jiang J."/>
            <person name="Leong S.A."/>
            <person name="Iwama H."/>
            <person name="Gojobori T."/>
            <person name="Itoh T."/>
            <person name="Niimura Y."/>
            <person name="Fujii Y."/>
            <person name="Habara T."/>
            <person name="Sakai H."/>
            <person name="Sato Y."/>
            <person name="Wilson G."/>
            <person name="Kumar K."/>
            <person name="McCouch S."/>
            <person name="Juretic N."/>
            <person name="Hoen D."/>
            <person name="Wright S."/>
            <person name="Bruskiewich R."/>
            <person name="Bureau T."/>
            <person name="Miyao A."/>
            <person name="Hirochika H."/>
            <person name="Nishikawa T."/>
            <person name="Kadowaki K."/>
            <person name="Sugiura M."/>
            <person name="Burr B."/>
            <person name="Sasaki T."/>
        </authorList>
    </citation>
    <scope>NUCLEOTIDE SEQUENCE [LARGE SCALE GENOMIC DNA]</scope>
    <source>
        <strain evidence="3">cv. Nipponbare</strain>
    </source>
</reference>
<keyword evidence="1" id="KW-1133">Transmembrane helix</keyword>
<keyword evidence="1" id="KW-0472">Membrane</keyword>
<evidence type="ECO:0000313" key="2">
    <source>
        <dbReference type="EMBL" id="BAT14048.1"/>
    </source>
</evidence>
<organism evidence="2 3">
    <name type="scientific">Oryza sativa subsp. japonica</name>
    <name type="common">Rice</name>
    <dbReference type="NCBI Taxonomy" id="39947"/>
    <lineage>
        <taxon>Eukaryota</taxon>
        <taxon>Viridiplantae</taxon>
        <taxon>Streptophyta</taxon>
        <taxon>Embryophyta</taxon>
        <taxon>Tracheophyta</taxon>
        <taxon>Spermatophyta</taxon>
        <taxon>Magnoliopsida</taxon>
        <taxon>Liliopsida</taxon>
        <taxon>Poales</taxon>
        <taxon>Poaceae</taxon>
        <taxon>BOP clade</taxon>
        <taxon>Oryzoideae</taxon>
        <taxon>Oryzeae</taxon>
        <taxon>Oryzinae</taxon>
        <taxon>Oryza</taxon>
        <taxon>Oryza sativa</taxon>
    </lineage>
</organism>
<protein>
    <submittedName>
        <fullName evidence="2">Os11g0482700 protein</fullName>
    </submittedName>
</protein>
<evidence type="ECO:0000313" key="3">
    <source>
        <dbReference type="Proteomes" id="UP000059680"/>
    </source>
</evidence>
<dbReference type="InParanoid" id="A0A0P0Y291"/>
<keyword evidence="3" id="KW-1185">Reference proteome</keyword>